<dbReference type="Pfam" id="PF01408">
    <property type="entry name" value="GFO_IDH_MocA"/>
    <property type="match status" value="1"/>
</dbReference>
<dbReference type="Pfam" id="PF22725">
    <property type="entry name" value="GFO_IDH_MocA_C3"/>
    <property type="match status" value="1"/>
</dbReference>
<evidence type="ECO:0000313" key="4">
    <source>
        <dbReference type="Proteomes" id="UP000034087"/>
    </source>
</evidence>
<dbReference type="AlphaFoldDB" id="A0A0G1IMM1"/>
<dbReference type="InterPro" id="IPR051450">
    <property type="entry name" value="Gfo/Idh/MocA_Oxidoreductases"/>
</dbReference>
<evidence type="ECO:0000259" key="2">
    <source>
        <dbReference type="Pfam" id="PF22725"/>
    </source>
</evidence>
<dbReference type="PANTHER" id="PTHR43377">
    <property type="entry name" value="BILIVERDIN REDUCTASE A"/>
    <property type="match status" value="1"/>
</dbReference>
<sequence>MKILIIGAGSIGTRHLKNLLKLGYKNLVVSDPDEKKLKVAALLGNFSLYKNAKTAIEKERPNIVFICNPTHLHVPTASLALNYGAHVFIEKPLSNNLAGVDALIKKVARGKKVVMPACNFLFYEGFKKLQSVLKSMVYGKAMLCRVAQGFYIPWARKNINYKKSYIAKKTEGGGVILDHVTHSIYYLSALFGDIKKAALLLSDKHPLGFKSEEMAVLMLEHKNGVISGIASDYICKKTTHRIEVVTEKGTLTLDIGEDTLIFEDRKIKKELYRGDKNLNKMFVEEIKHFLNCIKNNSEPLQGLRAAKNVLKVLIRAKKI</sequence>
<evidence type="ECO:0000313" key="3">
    <source>
        <dbReference type="EMBL" id="KKT60395.1"/>
    </source>
</evidence>
<dbReference type="Proteomes" id="UP000034087">
    <property type="component" value="Unassembled WGS sequence"/>
</dbReference>
<dbReference type="SUPFAM" id="SSF51735">
    <property type="entry name" value="NAD(P)-binding Rossmann-fold domains"/>
    <property type="match status" value="1"/>
</dbReference>
<dbReference type="GO" id="GO:0000166">
    <property type="term" value="F:nucleotide binding"/>
    <property type="evidence" value="ECO:0007669"/>
    <property type="project" value="InterPro"/>
</dbReference>
<dbReference type="InterPro" id="IPR036291">
    <property type="entry name" value="NAD(P)-bd_dom_sf"/>
</dbReference>
<dbReference type="EMBL" id="LCIR01000001">
    <property type="protein sequence ID" value="KKT60395.1"/>
    <property type="molecule type" value="Genomic_DNA"/>
</dbReference>
<reference evidence="3 4" key="1">
    <citation type="journal article" date="2015" name="Nature">
        <title>rRNA introns, odd ribosomes, and small enigmatic genomes across a large radiation of phyla.</title>
        <authorList>
            <person name="Brown C.T."/>
            <person name="Hug L.A."/>
            <person name="Thomas B.C."/>
            <person name="Sharon I."/>
            <person name="Castelle C.J."/>
            <person name="Singh A."/>
            <person name="Wilkins M.J."/>
            <person name="Williams K.H."/>
            <person name="Banfield J.F."/>
        </authorList>
    </citation>
    <scope>NUCLEOTIDE SEQUENCE [LARGE SCALE GENOMIC DNA]</scope>
</reference>
<feature type="domain" description="GFO/IDH/MocA-like oxidoreductase" evidence="2">
    <location>
        <begin position="126"/>
        <end position="251"/>
    </location>
</feature>
<protein>
    <recommendedName>
        <fullName evidence="5">Oxidoreductase domain protein</fullName>
    </recommendedName>
</protein>
<comment type="caution">
    <text evidence="3">The sequence shown here is derived from an EMBL/GenBank/DDBJ whole genome shotgun (WGS) entry which is preliminary data.</text>
</comment>
<dbReference type="Gene3D" id="3.40.50.720">
    <property type="entry name" value="NAD(P)-binding Rossmann-like Domain"/>
    <property type="match status" value="1"/>
</dbReference>
<evidence type="ECO:0008006" key="5">
    <source>
        <dbReference type="Google" id="ProtNLM"/>
    </source>
</evidence>
<gene>
    <name evidence="3" type="ORF">UW53_C0001G0045</name>
</gene>
<dbReference type="Gene3D" id="3.30.360.10">
    <property type="entry name" value="Dihydrodipicolinate Reductase, domain 2"/>
    <property type="match status" value="1"/>
</dbReference>
<evidence type="ECO:0000259" key="1">
    <source>
        <dbReference type="Pfam" id="PF01408"/>
    </source>
</evidence>
<name>A0A0G1IMM1_9BACT</name>
<organism evidence="3 4">
    <name type="scientific">Candidatus Giovannonibacteria bacterium GW2011_GWA1_44_25</name>
    <dbReference type="NCBI Taxonomy" id="1618645"/>
    <lineage>
        <taxon>Bacteria</taxon>
        <taxon>Candidatus Giovannoniibacteriota</taxon>
    </lineage>
</organism>
<dbReference type="SUPFAM" id="SSF55347">
    <property type="entry name" value="Glyceraldehyde-3-phosphate dehydrogenase-like, C-terminal domain"/>
    <property type="match status" value="1"/>
</dbReference>
<proteinExistence type="predicted"/>
<dbReference type="InterPro" id="IPR055170">
    <property type="entry name" value="GFO_IDH_MocA-like_dom"/>
</dbReference>
<dbReference type="PANTHER" id="PTHR43377:SF1">
    <property type="entry name" value="BILIVERDIN REDUCTASE A"/>
    <property type="match status" value="1"/>
</dbReference>
<accession>A0A0G1IMM1</accession>
<dbReference type="InterPro" id="IPR000683">
    <property type="entry name" value="Gfo/Idh/MocA-like_OxRdtase_N"/>
</dbReference>
<feature type="domain" description="Gfo/Idh/MocA-like oxidoreductase N-terminal" evidence="1">
    <location>
        <begin position="1"/>
        <end position="116"/>
    </location>
</feature>